<organism evidence="6 7">
    <name type="scientific">Cyclostephanos tholiformis</name>
    <dbReference type="NCBI Taxonomy" id="382380"/>
    <lineage>
        <taxon>Eukaryota</taxon>
        <taxon>Sar</taxon>
        <taxon>Stramenopiles</taxon>
        <taxon>Ochrophyta</taxon>
        <taxon>Bacillariophyta</taxon>
        <taxon>Coscinodiscophyceae</taxon>
        <taxon>Thalassiosirophycidae</taxon>
        <taxon>Stephanodiscales</taxon>
        <taxon>Stephanodiscaceae</taxon>
        <taxon>Cyclostephanos</taxon>
    </lineage>
</organism>
<dbReference type="SMART" id="SM00397">
    <property type="entry name" value="t_SNARE"/>
    <property type="match status" value="1"/>
</dbReference>
<evidence type="ECO:0000313" key="6">
    <source>
        <dbReference type="EMBL" id="KAL3815351.1"/>
    </source>
</evidence>
<sequence length="507" mass="55300">MAAVLTPSTHGTNSNDGIHPTHRCQPSPATAVDRSLEFLSAARTALRISQRRRDRRRRQRPDDDDDDNDYDDDVDDDGIPPLPEWLMDLDPADLNLYRRRHPPSSSAYARDGREDGGGHGRRRFDDDAPTLVGDAEALLRLLDSHLSDLSSLVRRRGHTNDPTIEIQGLMERFQEGAREVKDVCDSLRMAGTRPPRGDDDGGGGGAPSSSQRRRHYEMLSMQLEAQARERTDALRGILETRSRVLRDQSHRRKLLAGGGVGYDAAIPKAGGGGMTQHRPVATRLPAQINGSASSQFQSPLFTATSDGRVGAGAATSTAMGKSPSSSLSSYPAYAGYGGSAMNGSAPAAGVGYGGASMTISSALPPGMGMRHRRHQHQDRQSKVQICSGGGDEYDDKYNKSSMESSSMQHQISQRRERRATHARAQQARLAERSIAELGVMFTKMSTLISQQGEVLERIEDDVEAAGMDIDAGHDELVKVYGMTKGNRGLILKVFGILIFLIIFMKFY</sequence>
<comment type="subcellular location">
    <subcellularLocation>
        <location evidence="1">Membrane</location>
        <topology evidence="1">Single-pass type IV membrane protein</topology>
    </subcellularLocation>
</comment>
<evidence type="ECO:0000259" key="5">
    <source>
        <dbReference type="PROSITE" id="PS50192"/>
    </source>
</evidence>
<dbReference type="InterPro" id="IPR045242">
    <property type="entry name" value="Syntaxin"/>
</dbReference>
<feature type="region of interest" description="Disordered" evidence="3">
    <location>
        <begin position="366"/>
        <end position="390"/>
    </location>
</feature>
<dbReference type="InterPro" id="IPR000727">
    <property type="entry name" value="T_SNARE_dom"/>
</dbReference>
<feature type="region of interest" description="Disordered" evidence="3">
    <location>
        <begin position="188"/>
        <end position="213"/>
    </location>
</feature>
<reference evidence="6 7" key="1">
    <citation type="submission" date="2024-10" db="EMBL/GenBank/DDBJ databases">
        <title>Updated reference genomes for cyclostephanoid diatoms.</title>
        <authorList>
            <person name="Roberts W.R."/>
            <person name="Alverson A.J."/>
        </authorList>
    </citation>
    <scope>NUCLEOTIDE SEQUENCE [LARGE SCALE GENOMIC DNA]</scope>
    <source>
        <strain evidence="6 7">AJA228-03</strain>
    </source>
</reference>
<proteinExistence type="inferred from homology"/>
<protein>
    <recommendedName>
        <fullName evidence="5">t-SNARE coiled-coil homology domain-containing protein</fullName>
    </recommendedName>
</protein>
<evidence type="ECO:0000256" key="1">
    <source>
        <dbReference type="ARBA" id="ARBA00004211"/>
    </source>
</evidence>
<evidence type="ECO:0000256" key="4">
    <source>
        <dbReference type="SAM" id="Phobius"/>
    </source>
</evidence>
<keyword evidence="4" id="KW-1133">Transmembrane helix</keyword>
<feature type="transmembrane region" description="Helical" evidence="4">
    <location>
        <begin position="489"/>
        <end position="506"/>
    </location>
</feature>
<dbReference type="Pfam" id="PF05739">
    <property type="entry name" value="SNARE"/>
    <property type="match status" value="1"/>
</dbReference>
<dbReference type="CDD" id="cd15844">
    <property type="entry name" value="SNARE_syntaxin5"/>
    <property type="match status" value="1"/>
</dbReference>
<evidence type="ECO:0000256" key="3">
    <source>
        <dbReference type="SAM" id="MobiDB-lite"/>
    </source>
</evidence>
<feature type="domain" description="T-SNARE coiled-coil homology" evidence="5">
    <location>
        <begin position="417"/>
        <end position="479"/>
    </location>
</feature>
<dbReference type="GO" id="GO:0016020">
    <property type="term" value="C:membrane"/>
    <property type="evidence" value="ECO:0007669"/>
    <property type="project" value="UniProtKB-SubCell"/>
</dbReference>
<comment type="caution">
    <text evidence="6">The sequence shown here is derived from an EMBL/GenBank/DDBJ whole genome shotgun (WGS) entry which is preliminary data.</text>
</comment>
<feature type="compositionally biased region" description="Basic and acidic residues" evidence="3">
    <location>
        <begin position="110"/>
        <end position="126"/>
    </location>
</feature>
<feature type="compositionally biased region" description="Basic residues" evidence="3">
    <location>
        <begin position="49"/>
        <end position="59"/>
    </location>
</feature>
<comment type="similarity">
    <text evidence="2">Belongs to the syntaxin family.</text>
</comment>
<gene>
    <name evidence="6" type="ORF">ACHAXA_002135</name>
</gene>
<dbReference type="PROSITE" id="PS50192">
    <property type="entry name" value="T_SNARE"/>
    <property type="match status" value="1"/>
</dbReference>
<dbReference type="InterPro" id="IPR010989">
    <property type="entry name" value="SNARE"/>
</dbReference>
<evidence type="ECO:0000256" key="2">
    <source>
        <dbReference type="ARBA" id="ARBA00009063"/>
    </source>
</evidence>
<accession>A0ABD3RU68</accession>
<dbReference type="PANTHER" id="PTHR19957:SF307">
    <property type="entry name" value="PROTEIN SSO1-RELATED"/>
    <property type="match status" value="1"/>
</dbReference>
<keyword evidence="7" id="KW-1185">Reference proteome</keyword>
<dbReference type="PANTHER" id="PTHR19957">
    <property type="entry name" value="SYNTAXIN"/>
    <property type="match status" value="1"/>
</dbReference>
<feature type="region of interest" description="Disordered" evidence="3">
    <location>
        <begin position="1"/>
        <end position="36"/>
    </location>
</feature>
<dbReference type="EMBL" id="JALLPB020000203">
    <property type="protein sequence ID" value="KAL3815351.1"/>
    <property type="molecule type" value="Genomic_DNA"/>
</dbReference>
<keyword evidence="4" id="KW-0812">Transmembrane</keyword>
<dbReference type="AlphaFoldDB" id="A0ABD3RU68"/>
<name>A0ABD3RU68_9STRA</name>
<dbReference type="Proteomes" id="UP001530377">
    <property type="component" value="Unassembled WGS sequence"/>
</dbReference>
<dbReference type="SUPFAM" id="SSF47661">
    <property type="entry name" value="t-snare proteins"/>
    <property type="match status" value="1"/>
</dbReference>
<feature type="compositionally biased region" description="Acidic residues" evidence="3">
    <location>
        <begin position="62"/>
        <end position="78"/>
    </location>
</feature>
<dbReference type="Gene3D" id="1.20.5.110">
    <property type="match status" value="1"/>
</dbReference>
<keyword evidence="4" id="KW-0472">Membrane</keyword>
<evidence type="ECO:0000313" key="7">
    <source>
        <dbReference type="Proteomes" id="UP001530377"/>
    </source>
</evidence>
<feature type="region of interest" description="Disordered" evidence="3">
    <location>
        <begin position="49"/>
        <end position="128"/>
    </location>
</feature>
<feature type="compositionally biased region" description="Polar residues" evidence="3">
    <location>
        <begin position="1"/>
        <end position="16"/>
    </location>
</feature>